<dbReference type="EMBL" id="JAGETZ010000017">
    <property type="protein sequence ID" value="MBO2012487.1"/>
    <property type="molecule type" value="Genomic_DNA"/>
</dbReference>
<evidence type="ECO:0000256" key="1">
    <source>
        <dbReference type="SAM" id="SignalP"/>
    </source>
</evidence>
<name>A0ABS3QN08_9BACT</name>
<reference evidence="2 3" key="1">
    <citation type="submission" date="2021-03" db="EMBL/GenBank/DDBJ databases">
        <authorList>
            <person name="Kim M.K."/>
        </authorList>
    </citation>
    <scope>NUCLEOTIDE SEQUENCE [LARGE SCALE GENOMIC DNA]</scope>
    <source>
        <strain evidence="2 3">BT442</strain>
    </source>
</reference>
<dbReference type="Proteomes" id="UP000664369">
    <property type="component" value="Unassembled WGS sequence"/>
</dbReference>
<organism evidence="2 3">
    <name type="scientific">Hymenobacter negativus</name>
    <dbReference type="NCBI Taxonomy" id="2795026"/>
    <lineage>
        <taxon>Bacteria</taxon>
        <taxon>Pseudomonadati</taxon>
        <taxon>Bacteroidota</taxon>
        <taxon>Cytophagia</taxon>
        <taxon>Cytophagales</taxon>
        <taxon>Hymenobacteraceae</taxon>
        <taxon>Hymenobacter</taxon>
    </lineage>
</organism>
<dbReference type="NCBIfam" id="TIGR04183">
    <property type="entry name" value="Por_Secre_tail"/>
    <property type="match status" value="1"/>
</dbReference>
<keyword evidence="3" id="KW-1185">Reference proteome</keyword>
<feature type="signal peptide" evidence="1">
    <location>
        <begin position="1"/>
        <end position="19"/>
    </location>
</feature>
<evidence type="ECO:0000313" key="2">
    <source>
        <dbReference type="EMBL" id="MBO2012487.1"/>
    </source>
</evidence>
<feature type="chain" id="PRO_5046228272" evidence="1">
    <location>
        <begin position="20"/>
        <end position="387"/>
    </location>
</feature>
<protein>
    <submittedName>
        <fullName evidence="2">T9SS type A sorting domain-containing protein</fullName>
    </submittedName>
</protein>
<accession>A0ABS3QN08</accession>
<gene>
    <name evidence="2" type="ORF">J4E00_25720</name>
</gene>
<dbReference type="InterPro" id="IPR026444">
    <property type="entry name" value="Secre_tail"/>
</dbReference>
<comment type="caution">
    <text evidence="2">The sequence shown here is derived from an EMBL/GenBank/DDBJ whole genome shotgun (WGS) entry which is preliminary data.</text>
</comment>
<sequence>MKASLLPLGLLATALSASAQTPITITQANFPALPTTVEQYSRASITGVTPPTTGANQAWDYRALSATSQLTNTYNAPPSQPVFAGTTRTFNYTLALGPLTVQGKVHQAYTATGLTGLGSELATQRFGLGALTGSPTDSLVVPAQNVPVSVPVFVFPTTVGTVTRSFQRNGTYGLLTVGLVGLSRVPLRLVQRIAIVDSVAGWGTMRIPTSAGVSTAIPVLMRRQRSIEVDSFYLGGQPAPAALLQVLGVQQGVVSSDYSDNFYRAGSSQSLAEFGYTSATYQTLNAVVYSREASVLTATRNALATELGGLNAYPNPLANGPLTLVAGNASRQPLRLTVRDVLGRPLATATAITGESTTILNGLPAGTYLLEAEGAAGARSTVRVVRE</sequence>
<keyword evidence="1" id="KW-0732">Signal</keyword>
<evidence type="ECO:0000313" key="3">
    <source>
        <dbReference type="Proteomes" id="UP000664369"/>
    </source>
</evidence>
<dbReference type="RefSeq" id="WP_208178223.1">
    <property type="nucleotide sequence ID" value="NZ_JAGETZ010000017.1"/>
</dbReference>
<proteinExistence type="predicted"/>